<dbReference type="GO" id="GO:0031624">
    <property type="term" value="F:ubiquitin conjugating enzyme binding"/>
    <property type="evidence" value="ECO:0007669"/>
    <property type="project" value="TreeGrafter"/>
</dbReference>
<dbReference type="Gene3D" id="1.10.238.200">
    <property type="entry name" value="Cullin, PONY binding domain"/>
    <property type="match status" value="1"/>
</dbReference>
<dbReference type="PANTHER" id="PTHR12281:SF31">
    <property type="entry name" value="DCN1-LIKE PROTEIN 3"/>
    <property type="match status" value="1"/>
</dbReference>
<dbReference type="PROSITE" id="PS51229">
    <property type="entry name" value="DCUN1"/>
    <property type="match status" value="1"/>
</dbReference>
<keyword evidence="4" id="KW-1185">Reference proteome</keyword>
<dbReference type="PANTHER" id="PTHR12281">
    <property type="entry name" value="RP42 RELATED"/>
    <property type="match status" value="1"/>
</dbReference>
<feature type="domain" description="DCUN1" evidence="2">
    <location>
        <begin position="61"/>
        <end position="276"/>
    </location>
</feature>
<dbReference type="AlphaFoldDB" id="A0A9P5Y7A6"/>
<dbReference type="InterPro" id="IPR042460">
    <property type="entry name" value="DCN1-like_PONY"/>
</dbReference>
<dbReference type="InterPro" id="IPR005176">
    <property type="entry name" value="PONY_dom"/>
</dbReference>
<dbReference type="GO" id="GO:0097602">
    <property type="term" value="F:cullin family protein binding"/>
    <property type="evidence" value="ECO:0007669"/>
    <property type="project" value="TreeGrafter"/>
</dbReference>
<dbReference type="Pfam" id="PF14555">
    <property type="entry name" value="UBA_4"/>
    <property type="match status" value="1"/>
</dbReference>
<comment type="function">
    <text evidence="1">Neddylation of cullins play an essential role in the regulation of SCF-type complexes activity.</text>
</comment>
<dbReference type="InterPro" id="IPR014764">
    <property type="entry name" value="DCN-prot"/>
</dbReference>
<dbReference type="Gene3D" id="1.10.238.10">
    <property type="entry name" value="EF-hand"/>
    <property type="match status" value="1"/>
</dbReference>
<dbReference type="GO" id="GO:0032182">
    <property type="term" value="F:ubiquitin-like protein binding"/>
    <property type="evidence" value="ECO:0007669"/>
    <property type="project" value="TreeGrafter"/>
</dbReference>
<dbReference type="Proteomes" id="UP000807353">
    <property type="component" value="Unassembled WGS sequence"/>
</dbReference>
<accession>A0A9P5Y7A6</accession>
<dbReference type="OrthoDB" id="27198at2759"/>
<dbReference type="GO" id="GO:0000151">
    <property type="term" value="C:ubiquitin ligase complex"/>
    <property type="evidence" value="ECO:0007669"/>
    <property type="project" value="TreeGrafter"/>
</dbReference>
<comment type="caution">
    <text evidence="3">The sequence shown here is derived from an EMBL/GenBank/DDBJ whole genome shotgun (WGS) entry which is preliminary data.</text>
</comment>
<name>A0A9P5Y7A6_9AGAR</name>
<sequence>MVDKKMEENIVQFCGVTGASTKDAKKYLDKYKRADIAIDAFFNDPTEFAASTRHQSNTSAPSTSKLHTLFTKYKDPDAEEITVNGTIKLCEDLDVDPEDVVLLAVAFELKSPRIGEWNKAGWTEGWKGLGCDSIPAMQSTLPRLRERLASDPAYFKKVYNHTFDFARSEGQRSLGLETAQAFWGLLMPHGLQGAALSHTRGGDGEDVDMDSNEEGWRPEHTQWWFDFLNEKGVKGISKDTWVMFLDFVRSINSSFTNYDMEEAWPSTIDDFVEWAKRRLD</sequence>
<dbReference type="EMBL" id="MU150262">
    <property type="protein sequence ID" value="KAF9463500.1"/>
    <property type="molecule type" value="Genomic_DNA"/>
</dbReference>
<evidence type="ECO:0000313" key="3">
    <source>
        <dbReference type="EMBL" id="KAF9463500.1"/>
    </source>
</evidence>
<evidence type="ECO:0000259" key="2">
    <source>
        <dbReference type="PROSITE" id="PS51229"/>
    </source>
</evidence>
<dbReference type="Pfam" id="PF03556">
    <property type="entry name" value="Cullin_binding"/>
    <property type="match status" value="1"/>
</dbReference>
<organism evidence="3 4">
    <name type="scientific">Collybia nuda</name>
    <dbReference type="NCBI Taxonomy" id="64659"/>
    <lineage>
        <taxon>Eukaryota</taxon>
        <taxon>Fungi</taxon>
        <taxon>Dikarya</taxon>
        <taxon>Basidiomycota</taxon>
        <taxon>Agaricomycotina</taxon>
        <taxon>Agaricomycetes</taxon>
        <taxon>Agaricomycetidae</taxon>
        <taxon>Agaricales</taxon>
        <taxon>Tricholomatineae</taxon>
        <taxon>Clitocybaceae</taxon>
        <taxon>Collybia</taxon>
    </lineage>
</organism>
<dbReference type="GO" id="GO:0045116">
    <property type="term" value="P:protein neddylation"/>
    <property type="evidence" value="ECO:0007669"/>
    <property type="project" value="TreeGrafter"/>
</dbReference>
<evidence type="ECO:0000256" key="1">
    <source>
        <dbReference type="RuleBase" id="RU410713"/>
    </source>
</evidence>
<protein>
    <recommendedName>
        <fullName evidence="1">Defective in cullin neddylation protein</fullName>
    </recommendedName>
</protein>
<evidence type="ECO:0000313" key="4">
    <source>
        <dbReference type="Proteomes" id="UP000807353"/>
    </source>
</evidence>
<reference evidence="3" key="1">
    <citation type="submission" date="2020-11" db="EMBL/GenBank/DDBJ databases">
        <authorList>
            <consortium name="DOE Joint Genome Institute"/>
            <person name="Ahrendt S."/>
            <person name="Riley R."/>
            <person name="Andreopoulos W."/>
            <person name="Labutti K."/>
            <person name="Pangilinan J."/>
            <person name="Ruiz-Duenas F.J."/>
            <person name="Barrasa J.M."/>
            <person name="Sanchez-Garcia M."/>
            <person name="Camarero S."/>
            <person name="Miyauchi S."/>
            <person name="Serrano A."/>
            <person name="Linde D."/>
            <person name="Babiker R."/>
            <person name="Drula E."/>
            <person name="Ayuso-Fernandez I."/>
            <person name="Pacheco R."/>
            <person name="Padilla G."/>
            <person name="Ferreira P."/>
            <person name="Barriuso J."/>
            <person name="Kellner H."/>
            <person name="Castanera R."/>
            <person name="Alfaro M."/>
            <person name="Ramirez L."/>
            <person name="Pisabarro A.G."/>
            <person name="Kuo A."/>
            <person name="Tritt A."/>
            <person name="Lipzen A."/>
            <person name="He G."/>
            <person name="Yan M."/>
            <person name="Ng V."/>
            <person name="Cullen D."/>
            <person name="Martin F."/>
            <person name="Rosso M.-N."/>
            <person name="Henrissat B."/>
            <person name="Hibbett D."/>
            <person name="Martinez A.T."/>
            <person name="Grigoriev I.V."/>
        </authorList>
    </citation>
    <scope>NUCLEOTIDE SEQUENCE</scope>
    <source>
        <strain evidence="3">CBS 247.69</strain>
    </source>
</reference>
<gene>
    <name evidence="3" type="ORF">BDZ94DRAFT_1163922</name>
</gene>
<proteinExistence type="predicted"/>